<name>A0A2G9WPE7_9HYPH</name>
<feature type="transmembrane region" description="Helical" evidence="7">
    <location>
        <begin position="178"/>
        <end position="197"/>
    </location>
</feature>
<feature type="transmembrane region" description="Helical" evidence="7">
    <location>
        <begin position="58"/>
        <end position="75"/>
    </location>
</feature>
<dbReference type="CDD" id="cd17316">
    <property type="entry name" value="MFS_SV2_like"/>
    <property type="match status" value="1"/>
</dbReference>
<comment type="subcellular location">
    <subcellularLocation>
        <location evidence="1">Membrane</location>
        <topology evidence="1">Multi-pass membrane protein</topology>
    </subcellularLocation>
</comment>
<dbReference type="SUPFAM" id="SSF103473">
    <property type="entry name" value="MFS general substrate transporter"/>
    <property type="match status" value="1"/>
</dbReference>
<dbReference type="InterPro" id="IPR036259">
    <property type="entry name" value="MFS_trans_sf"/>
</dbReference>
<comment type="caution">
    <text evidence="9">The sequence shown here is derived from an EMBL/GenBank/DDBJ whole genome shotgun (WGS) entry which is preliminary data.</text>
</comment>
<dbReference type="AlphaFoldDB" id="A0A2G9WPE7"/>
<evidence type="ECO:0000256" key="4">
    <source>
        <dbReference type="ARBA" id="ARBA00022692"/>
    </source>
</evidence>
<evidence type="ECO:0000313" key="9">
    <source>
        <dbReference type="EMBL" id="PIO96576.1"/>
    </source>
</evidence>
<dbReference type="EMBL" id="NQVN01000030">
    <property type="protein sequence ID" value="PIO96576.1"/>
    <property type="molecule type" value="Genomic_DNA"/>
</dbReference>
<dbReference type="Pfam" id="PF00083">
    <property type="entry name" value="Sugar_tr"/>
    <property type="match status" value="1"/>
</dbReference>
<organism evidence="9 10">
    <name type="scientific">Pleomorphomonas carboxyditropha</name>
    <dbReference type="NCBI Taxonomy" id="2023338"/>
    <lineage>
        <taxon>Bacteria</taxon>
        <taxon>Pseudomonadati</taxon>
        <taxon>Pseudomonadota</taxon>
        <taxon>Alphaproteobacteria</taxon>
        <taxon>Hyphomicrobiales</taxon>
        <taxon>Pleomorphomonadaceae</taxon>
        <taxon>Pleomorphomonas</taxon>
    </lineage>
</organism>
<keyword evidence="10" id="KW-1185">Reference proteome</keyword>
<evidence type="ECO:0000313" key="10">
    <source>
        <dbReference type="Proteomes" id="UP000231070"/>
    </source>
</evidence>
<feature type="transmembrane region" description="Helical" evidence="7">
    <location>
        <begin position="21"/>
        <end position="46"/>
    </location>
</feature>
<gene>
    <name evidence="9" type="ORF">CJ014_24750</name>
</gene>
<dbReference type="PANTHER" id="PTHR23511:SF34">
    <property type="entry name" value="SYNAPTIC VESICLE GLYCOPROTEIN 2"/>
    <property type="match status" value="1"/>
</dbReference>
<feature type="transmembrane region" description="Helical" evidence="7">
    <location>
        <begin position="286"/>
        <end position="306"/>
    </location>
</feature>
<dbReference type="Gene3D" id="1.20.1250.20">
    <property type="entry name" value="MFS general substrate transporter like domains"/>
    <property type="match status" value="1"/>
</dbReference>
<keyword evidence="4 7" id="KW-0812">Transmembrane</keyword>
<feature type="transmembrane region" description="Helical" evidence="7">
    <location>
        <begin position="145"/>
        <end position="166"/>
    </location>
</feature>
<evidence type="ECO:0000256" key="5">
    <source>
        <dbReference type="ARBA" id="ARBA00022989"/>
    </source>
</evidence>
<dbReference type="Proteomes" id="UP000231070">
    <property type="component" value="Unassembled WGS sequence"/>
</dbReference>
<feature type="transmembrane region" description="Helical" evidence="7">
    <location>
        <begin position="342"/>
        <end position="362"/>
    </location>
</feature>
<evidence type="ECO:0000256" key="7">
    <source>
        <dbReference type="SAM" id="Phobius"/>
    </source>
</evidence>
<reference evidence="9 10" key="1">
    <citation type="submission" date="2017-08" db="EMBL/GenBank/DDBJ databases">
        <title>Pleomorphomonas carboxidotrophicus sp. nov., a new mesophilic hydrogenogenic carboxidotroph.</title>
        <authorList>
            <person name="Esquivel-Elizondo S."/>
            <person name="Krajmalnik-Brown R."/>
            <person name="Maldonado J."/>
        </authorList>
    </citation>
    <scope>NUCLEOTIDE SEQUENCE [LARGE SCALE GENOMIC DNA]</scope>
    <source>
        <strain evidence="9 10">SVCO-16</strain>
    </source>
</reference>
<proteinExistence type="inferred from homology"/>
<feature type="transmembrane region" description="Helical" evidence="7">
    <location>
        <begin position="374"/>
        <end position="392"/>
    </location>
</feature>
<feature type="transmembrane region" description="Helical" evidence="7">
    <location>
        <begin position="398"/>
        <end position="421"/>
    </location>
</feature>
<evidence type="ECO:0000256" key="2">
    <source>
        <dbReference type="ARBA" id="ARBA00010992"/>
    </source>
</evidence>
<dbReference type="GO" id="GO:0016020">
    <property type="term" value="C:membrane"/>
    <property type="evidence" value="ECO:0007669"/>
    <property type="project" value="UniProtKB-SubCell"/>
</dbReference>
<dbReference type="GO" id="GO:0022857">
    <property type="term" value="F:transmembrane transporter activity"/>
    <property type="evidence" value="ECO:0007669"/>
    <property type="project" value="InterPro"/>
</dbReference>
<accession>A0A2G9WPE7</accession>
<keyword evidence="5 7" id="KW-1133">Transmembrane helix</keyword>
<sequence>MPVAIDTALDHAGIGPFQRRLLGIFGLVWAADAMQVLAVGFTAPSIAASFGLTVPEALQTGTLFFFGMMIGAALFGRIADRIGRRRVLLVTVACDGVFGLASVFAPNFGLLLVARFFTGVAVGGTLPVDYAMMAEFLPSDRRGRWLVMLEAFWAVGTVVVALAAWAAASAGIADAWRVIFLVTAIPALIGFWLRLMVPESPLYLLRKGQGDEARAVIDRVLVANGKAPLSEPLAAGAAPQAVRLLSPALRSRTLLMLAVWFLVSLSYYGIFTWMPARLAGEGFGFVRGYGFLVIVALAQLPGYALAAWGVERIGRRPTLIGFLLLSAAGCALFVVAGNAALVATAILLMSFALLGTWGALYAYTPELYPTAARASGMGAAGAMARLGGLLAPSLLSLLIAWSFGAAVALFAVLLVLAAAAASRIDAETRRQALD</sequence>
<feature type="transmembrane region" description="Helical" evidence="7">
    <location>
        <begin position="87"/>
        <end position="106"/>
    </location>
</feature>
<dbReference type="RefSeq" id="WP_100083188.1">
    <property type="nucleotide sequence ID" value="NZ_NQVN01000030.1"/>
</dbReference>
<dbReference type="PANTHER" id="PTHR23511">
    <property type="entry name" value="SYNAPTIC VESICLE GLYCOPROTEIN 2"/>
    <property type="match status" value="1"/>
</dbReference>
<protein>
    <submittedName>
        <fullName evidence="9">MFS transporter</fullName>
    </submittedName>
</protein>
<dbReference type="PROSITE" id="PS00216">
    <property type="entry name" value="SUGAR_TRANSPORT_1"/>
    <property type="match status" value="1"/>
</dbReference>
<feature type="transmembrane region" description="Helical" evidence="7">
    <location>
        <begin position="112"/>
        <end position="133"/>
    </location>
</feature>
<evidence type="ECO:0000256" key="3">
    <source>
        <dbReference type="ARBA" id="ARBA00022448"/>
    </source>
</evidence>
<evidence type="ECO:0000256" key="6">
    <source>
        <dbReference type="ARBA" id="ARBA00023136"/>
    </source>
</evidence>
<dbReference type="OrthoDB" id="9784658at2"/>
<dbReference type="InterPro" id="IPR005828">
    <property type="entry name" value="MFS_sugar_transport-like"/>
</dbReference>
<dbReference type="PROSITE" id="PS50850">
    <property type="entry name" value="MFS"/>
    <property type="match status" value="1"/>
</dbReference>
<keyword evidence="3" id="KW-0813">Transport</keyword>
<feature type="transmembrane region" description="Helical" evidence="7">
    <location>
        <begin position="253"/>
        <end position="274"/>
    </location>
</feature>
<comment type="similarity">
    <text evidence="2">Belongs to the major facilitator superfamily. Sugar transporter (TC 2.A.1.1) family.</text>
</comment>
<dbReference type="InterPro" id="IPR005829">
    <property type="entry name" value="Sugar_transporter_CS"/>
</dbReference>
<feature type="transmembrane region" description="Helical" evidence="7">
    <location>
        <begin position="318"/>
        <end position="336"/>
    </location>
</feature>
<evidence type="ECO:0000256" key="1">
    <source>
        <dbReference type="ARBA" id="ARBA00004141"/>
    </source>
</evidence>
<dbReference type="InterPro" id="IPR020846">
    <property type="entry name" value="MFS_dom"/>
</dbReference>
<keyword evidence="6 7" id="KW-0472">Membrane</keyword>
<feature type="domain" description="Major facilitator superfamily (MFS) profile" evidence="8">
    <location>
        <begin position="21"/>
        <end position="429"/>
    </location>
</feature>
<evidence type="ECO:0000259" key="8">
    <source>
        <dbReference type="PROSITE" id="PS50850"/>
    </source>
</evidence>